<accession>A0ABT2JMI4</accession>
<dbReference type="EMBL" id="JAJAGO010000002">
    <property type="protein sequence ID" value="MCT2589097.1"/>
    <property type="molecule type" value="Genomic_DNA"/>
</dbReference>
<evidence type="ECO:0000313" key="3">
    <source>
        <dbReference type="Proteomes" id="UP001156389"/>
    </source>
</evidence>
<feature type="domain" description="DUF397" evidence="1">
    <location>
        <begin position="4"/>
        <end position="58"/>
    </location>
</feature>
<dbReference type="Proteomes" id="UP001156389">
    <property type="component" value="Unassembled WGS sequence"/>
</dbReference>
<dbReference type="RefSeq" id="WP_260216084.1">
    <property type="nucleotide sequence ID" value="NZ_JAJAGO010000002.1"/>
</dbReference>
<comment type="caution">
    <text evidence="2">The sequence shown here is derived from an EMBL/GenBank/DDBJ whole genome shotgun (WGS) entry which is preliminary data.</text>
</comment>
<keyword evidence="3" id="KW-1185">Reference proteome</keyword>
<organism evidence="2 3">
    <name type="scientific">Streptomyces gossypii</name>
    <dbReference type="NCBI Taxonomy" id="2883101"/>
    <lineage>
        <taxon>Bacteria</taxon>
        <taxon>Bacillati</taxon>
        <taxon>Actinomycetota</taxon>
        <taxon>Actinomycetes</taxon>
        <taxon>Kitasatosporales</taxon>
        <taxon>Streptomycetaceae</taxon>
        <taxon>Streptomyces</taxon>
    </lineage>
</organism>
<name>A0ABT2JMI4_9ACTN</name>
<evidence type="ECO:0000313" key="2">
    <source>
        <dbReference type="EMBL" id="MCT2589097.1"/>
    </source>
</evidence>
<sequence>MQTTWQKSTYSGGAEGNSCLELALSGEGMAIALRESDAPDEILVTTPATLARLIRQLKAN</sequence>
<gene>
    <name evidence="2" type="ORF">LHJ74_03955</name>
</gene>
<dbReference type="Pfam" id="PF04149">
    <property type="entry name" value="DUF397"/>
    <property type="match status" value="1"/>
</dbReference>
<protein>
    <submittedName>
        <fullName evidence="2">DUF397 domain-containing protein</fullName>
    </submittedName>
</protein>
<dbReference type="InterPro" id="IPR007278">
    <property type="entry name" value="DUF397"/>
</dbReference>
<proteinExistence type="predicted"/>
<reference evidence="2 3" key="1">
    <citation type="submission" date="2021-10" db="EMBL/GenBank/DDBJ databases">
        <title>Streptomyces gossypii sp. nov., isolated from soil collected from cotton field.</title>
        <authorList>
            <person name="Ge X."/>
            <person name="Chen X."/>
            <person name="Liu W."/>
        </authorList>
    </citation>
    <scope>NUCLEOTIDE SEQUENCE [LARGE SCALE GENOMIC DNA]</scope>
    <source>
        <strain evidence="2 3">N2-109</strain>
    </source>
</reference>
<evidence type="ECO:0000259" key="1">
    <source>
        <dbReference type="Pfam" id="PF04149"/>
    </source>
</evidence>